<evidence type="ECO:0000256" key="2">
    <source>
        <dbReference type="SAM" id="MobiDB-lite"/>
    </source>
</evidence>
<feature type="domain" description="CzcB-like barrel-sandwich hybrid" evidence="3">
    <location>
        <begin position="66"/>
        <end position="246"/>
    </location>
</feature>
<gene>
    <name evidence="4" type="ORF">ABE957_05075</name>
</gene>
<feature type="coiled-coil region" evidence="1">
    <location>
        <begin position="105"/>
        <end position="212"/>
    </location>
</feature>
<evidence type="ECO:0000256" key="1">
    <source>
        <dbReference type="SAM" id="Coils"/>
    </source>
</evidence>
<organism evidence="4 5">
    <name type="scientific">Halomonas pelophila</name>
    <dbReference type="NCBI Taxonomy" id="3151122"/>
    <lineage>
        <taxon>Bacteria</taxon>
        <taxon>Pseudomonadati</taxon>
        <taxon>Pseudomonadota</taxon>
        <taxon>Gammaproteobacteria</taxon>
        <taxon>Oceanospirillales</taxon>
        <taxon>Halomonadaceae</taxon>
        <taxon>Halomonas</taxon>
    </lineage>
</organism>
<dbReference type="SUPFAM" id="SSF111369">
    <property type="entry name" value="HlyD-like secretion proteins"/>
    <property type="match status" value="1"/>
</dbReference>
<evidence type="ECO:0000313" key="4">
    <source>
        <dbReference type="EMBL" id="MEQ6888047.1"/>
    </source>
</evidence>
<dbReference type="PANTHER" id="PTHR30469">
    <property type="entry name" value="MULTIDRUG RESISTANCE PROTEIN MDTA"/>
    <property type="match status" value="1"/>
</dbReference>
<keyword evidence="5" id="KW-1185">Reference proteome</keyword>
<dbReference type="InterPro" id="IPR058647">
    <property type="entry name" value="BSH_CzcB-like"/>
</dbReference>
<proteinExistence type="predicted"/>
<feature type="compositionally biased region" description="Basic and acidic residues" evidence="2">
    <location>
        <begin position="431"/>
        <end position="440"/>
    </location>
</feature>
<sequence>MLRRLLPLLILAVGVVAFLWLRATRPESPSVTPEERRWRVETLAATLEPRAPVLPLYGEITAPDMLTVTAPLAGRVAERPVREGQRVARGERLVALDDADVVPPLQQAEAEVADREAQVENERVRHDSDREALARERELVDNALRQLERSRSLRARNLASQSDLDAARNELARARVTVAARERAIAEHPARLRSLQAGLTRAQAALAAARRDAERSRVDSPFDGIVTRIRVAPGDQVAARSELLSVYPERGLELRARIPQRHQAELLEALSHGERLVATDEQGARLVLTGLAGEGDPAGTEAIFRLEDGGERLRPGSLAAVSLQRPRVPESLAVPYSALYGNDALYLMDEANRMQRLAVTHHGDVVRNDGERWALVSGEALADGDRVIVTHLPNAMQGLLVQSAGDEPAASDDQAERDGQAASDEGDDGASAERVERAGGVDEGAGQDEATS</sequence>
<comment type="caution">
    <text evidence="4">The sequence shown here is derived from an EMBL/GenBank/DDBJ whole genome shotgun (WGS) entry which is preliminary data.</text>
</comment>
<dbReference type="Pfam" id="PF25973">
    <property type="entry name" value="BSH_CzcB"/>
    <property type="match status" value="1"/>
</dbReference>
<dbReference type="Gene3D" id="2.40.420.20">
    <property type="match status" value="1"/>
</dbReference>
<protein>
    <submittedName>
        <fullName evidence="4">HlyD family efflux transporter periplasmic adaptor subunit</fullName>
    </submittedName>
</protein>
<dbReference type="Gene3D" id="1.10.287.470">
    <property type="entry name" value="Helix hairpin bin"/>
    <property type="match status" value="1"/>
</dbReference>
<keyword evidence="1" id="KW-0175">Coiled coil</keyword>
<feature type="region of interest" description="Disordered" evidence="2">
    <location>
        <begin position="403"/>
        <end position="452"/>
    </location>
</feature>
<evidence type="ECO:0000259" key="3">
    <source>
        <dbReference type="Pfam" id="PF25973"/>
    </source>
</evidence>
<accession>A0ABV1N2U6</accession>
<name>A0ABV1N2U6_9GAMM</name>
<dbReference type="RefSeq" id="WP_349757597.1">
    <property type="nucleotide sequence ID" value="NZ_JBEGCI010000004.1"/>
</dbReference>
<dbReference type="Proteomes" id="UP001472978">
    <property type="component" value="Unassembled WGS sequence"/>
</dbReference>
<dbReference type="PANTHER" id="PTHR30469:SF15">
    <property type="entry name" value="HLYD FAMILY OF SECRETION PROTEINS"/>
    <property type="match status" value="1"/>
</dbReference>
<reference evidence="4 5" key="1">
    <citation type="submission" date="2024-05" db="EMBL/GenBank/DDBJ databases">
        <title>Halomonas sp. CS7 16S ribosomal RNA gene Genome sequencing and assembly.</title>
        <authorList>
            <person name="Yook S."/>
        </authorList>
    </citation>
    <scope>NUCLEOTIDE SEQUENCE [LARGE SCALE GENOMIC DNA]</scope>
    <source>
        <strain evidence="4 5">CS7</strain>
    </source>
</reference>
<dbReference type="Gene3D" id="2.40.50.100">
    <property type="match status" value="1"/>
</dbReference>
<dbReference type="Gene3D" id="2.40.30.170">
    <property type="match status" value="1"/>
</dbReference>
<evidence type="ECO:0000313" key="5">
    <source>
        <dbReference type="Proteomes" id="UP001472978"/>
    </source>
</evidence>
<dbReference type="EMBL" id="JBEGCI010000004">
    <property type="protein sequence ID" value="MEQ6888047.1"/>
    <property type="molecule type" value="Genomic_DNA"/>
</dbReference>